<evidence type="ECO:0000313" key="2">
    <source>
        <dbReference type="EMBL" id="MBP2017825.1"/>
    </source>
</evidence>
<dbReference type="PANTHER" id="PTHR19288:SF46">
    <property type="entry name" value="HALOACID DEHALOGENASE-LIKE HYDROLASE DOMAIN-CONTAINING PROTEIN 2"/>
    <property type="match status" value="1"/>
</dbReference>
<dbReference type="NCBIfam" id="TIGR01460">
    <property type="entry name" value="HAD-SF-IIA"/>
    <property type="match status" value="1"/>
</dbReference>
<dbReference type="RefSeq" id="WP_209465964.1">
    <property type="nucleotide sequence ID" value="NZ_JAGGLG010000007.1"/>
</dbReference>
<dbReference type="InterPro" id="IPR023214">
    <property type="entry name" value="HAD_sf"/>
</dbReference>
<dbReference type="Pfam" id="PF13242">
    <property type="entry name" value="Hydrolase_like"/>
    <property type="match status" value="1"/>
</dbReference>
<proteinExistence type="inferred from homology"/>
<dbReference type="Pfam" id="PF13344">
    <property type="entry name" value="Hydrolase_6"/>
    <property type="match status" value="1"/>
</dbReference>
<organism evidence="2 3">
    <name type="scientific">Symbiobacterium terraclitae</name>
    <dbReference type="NCBI Taxonomy" id="557451"/>
    <lineage>
        <taxon>Bacteria</taxon>
        <taxon>Bacillati</taxon>
        <taxon>Bacillota</taxon>
        <taxon>Clostridia</taxon>
        <taxon>Eubacteriales</taxon>
        <taxon>Symbiobacteriaceae</taxon>
        <taxon>Symbiobacterium</taxon>
    </lineage>
</organism>
<comment type="cofactor">
    <cofactor evidence="1">
        <name>Mg(2+)</name>
        <dbReference type="ChEBI" id="CHEBI:18420"/>
    </cofactor>
</comment>
<dbReference type="PANTHER" id="PTHR19288">
    <property type="entry name" value="4-NITROPHENYLPHOSPHATASE-RELATED"/>
    <property type="match status" value="1"/>
</dbReference>
<dbReference type="InterPro" id="IPR036412">
    <property type="entry name" value="HAD-like_sf"/>
</dbReference>
<dbReference type="EC" id="3.1.3.-" evidence="1"/>
<accession>A0ABS4JQL2</accession>
<dbReference type="InterPro" id="IPR006439">
    <property type="entry name" value="HAD-SF_hydro_IA"/>
</dbReference>
<reference evidence="2 3" key="1">
    <citation type="submission" date="2021-03" db="EMBL/GenBank/DDBJ databases">
        <title>Genomic Encyclopedia of Type Strains, Phase IV (KMG-IV): sequencing the most valuable type-strain genomes for metagenomic binning, comparative biology and taxonomic classification.</title>
        <authorList>
            <person name="Goeker M."/>
        </authorList>
    </citation>
    <scope>NUCLEOTIDE SEQUENCE [LARGE SCALE GENOMIC DNA]</scope>
    <source>
        <strain evidence="2 3">DSM 27138</strain>
    </source>
</reference>
<dbReference type="Gene3D" id="3.40.50.1000">
    <property type="entry name" value="HAD superfamily/HAD-like"/>
    <property type="match status" value="2"/>
</dbReference>
<keyword evidence="1" id="KW-0460">Magnesium</keyword>
<comment type="caution">
    <text evidence="2">The sequence shown here is derived from an EMBL/GenBank/DDBJ whole genome shotgun (WGS) entry which is preliminary data.</text>
</comment>
<comment type="function">
    <text evidence="1">Catalyzes the dephosphorylation of 2-6 carbon acid sugars in vitro.</text>
</comment>
<dbReference type="SUPFAM" id="SSF56784">
    <property type="entry name" value="HAD-like"/>
    <property type="match status" value="1"/>
</dbReference>
<keyword evidence="3" id="KW-1185">Reference proteome</keyword>
<dbReference type="EMBL" id="JAGGLG010000007">
    <property type="protein sequence ID" value="MBP2017825.1"/>
    <property type="molecule type" value="Genomic_DNA"/>
</dbReference>
<gene>
    <name evidence="2" type="ORF">J2Z79_001210</name>
</gene>
<name>A0ABS4JQL2_9FIRM</name>
<dbReference type="InterPro" id="IPR006357">
    <property type="entry name" value="HAD-SF_hydro_IIA"/>
</dbReference>
<dbReference type="NCBIfam" id="TIGR01549">
    <property type="entry name" value="HAD-SF-IA-v1"/>
    <property type="match status" value="1"/>
</dbReference>
<comment type="similarity">
    <text evidence="1">Belongs to the HAD-like hydrolase superfamily. NagD family.</text>
</comment>
<keyword evidence="1" id="KW-0479">Metal-binding</keyword>
<evidence type="ECO:0000313" key="3">
    <source>
        <dbReference type="Proteomes" id="UP001519289"/>
    </source>
</evidence>
<sequence>MKQYKGYVFDLDGTIYLGDHAIPGAPETLAELRRRGARVAFLSNKPIEPAASYAAKLNRLGIQAAVEEVLNSSIIMARYLSRHAPGARVYLIGEEPLAEELRKRGIKLVADPLACEYVVVSWDRQFTYKKLNDALQAIRNGARFIATHPDRTCPVPGGEVADVGGMIGAVEGVTGKKVELITGKPSPITVQEAMDLLGLTPDECIMVGDRLETDMRMGREAGMATALVLTGVTRREQVEHSPWKPDYVLESVAGLVAE</sequence>
<protein>
    <recommendedName>
        <fullName evidence="1">Acid sugar phosphatase</fullName>
        <ecNumber evidence="1">3.1.3.-</ecNumber>
    </recommendedName>
</protein>
<evidence type="ECO:0000256" key="1">
    <source>
        <dbReference type="PIRNR" id="PIRNR000915"/>
    </source>
</evidence>
<dbReference type="PIRSF" id="PIRSF000915">
    <property type="entry name" value="PGP-type_phosphatase"/>
    <property type="match status" value="1"/>
</dbReference>
<dbReference type="Proteomes" id="UP001519289">
    <property type="component" value="Unassembled WGS sequence"/>
</dbReference>